<evidence type="ECO:0000313" key="14">
    <source>
        <dbReference type="Proteomes" id="UP000799438"/>
    </source>
</evidence>
<proteinExistence type="inferred from homology"/>
<name>A0A6A6B0A5_9PEZI</name>
<keyword evidence="14" id="KW-1185">Reference proteome</keyword>
<reference evidence="13" key="1">
    <citation type="journal article" date="2020" name="Stud. Mycol.">
        <title>101 Dothideomycetes genomes: a test case for predicting lifestyles and emergence of pathogens.</title>
        <authorList>
            <person name="Haridas S."/>
            <person name="Albert R."/>
            <person name="Binder M."/>
            <person name="Bloem J."/>
            <person name="Labutti K."/>
            <person name="Salamov A."/>
            <person name="Andreopoulos B."/>
            <person name="Baker S."/>
            <person name="Barry K."/>
            <person name="Bills G."/>
            <person name="Bluhm B."/>
            <person name="Cannon C."/>
            <person name="Castanera R."/>
            <person name="Culley D."/>
            <person name="Daum C."/>
            <person name="Ezra D."/>
            <person name="Gonzalez J."/>
            <person name="Henrissat B."/>
            <person name="Kuo A."/>
            <person name="Liang C."/>
            <person name="Lipzen A."/>
            <person name="Lutzoni F."/>
            <person name="Magnuson J."/>
            <person name="Mondo S."/>
            <person name="Nolan M."/>
            <person name="Ohm R."/>
            <person name="Pangilinan J."/>
            <person name="Park H.-J."/>
            <person name="Ramirez L."/>
            <person name="Alfaro M."/>
            <person name="Sun H."/>
            <person name="Tritt A."/>
            <person name="Yoshinaga Y."/>
            <person name="Zwiers L.-H."/>
            <person name="Turgeon B."/>
            <person name="Goodwin S."/>
            <person name="Spatafora J."/>
            <person name="Crous P."/>
            <person name="Grigoriev I."/>
        </authorList>
    </citation>
    <scope>NUCLEOTIDE SEQUENCE</scope>
    <source>
        <strain evidence="13">CBS 121167</strain>
    </source>
</reference>
<evidence type="ECO:0000313" key="13">
    <source>
        <dbReference type="EMBL" id="KAF2137306.1"/>
    </source>
</evidence>
<dbReference type="PANTHER" id="PTHR11236:SF18">
    <property type="entry name" value="AMINODEOXYCHORISMATE SYNTHASE"/>
    <property type="match status" value="1"/>
</dbReference>
<dbReference type="Gene3D" id="3.60.120.10">
    <property type="entry name" value="Anthranilate synthase"/>
    <property type="match status" value="1"/>
</dbReference>
<dbReference type="Pfam" id="PF00425">
    <property type="entry name" value="Chorismate_bind"/>
    <property type="match status" value="1"/>
</dbReference>
<dbReference type="GeneID" id="54294976"/>
<dbReference type="Gene3D" id="3.40.50.880">
    <property type="match status" value="1"/>
</dbReference>
<dbReference type="SUPFAM" id="SSF52317">
    <property type="entry name" value="Class I glutamine amidotransferase-like"/>
    <property type="match status" value="1"/>
</dbReference>
<evidence type="ECO:0000256" key="1">
    <source>
        <dbReference type="ARBA" id="ARBA00001000"/>
    </source>
</evidence>
<dbReference type="OrthoDB" id="64220at2759"/>
<dbReference type="GO" id="GO:0046654">
    <property type="term" value="P:tetrahydrofolate biosynthetic process"/>
    <property type="evidence" value="ECO:0007669"/>
    <property type="project" value="UniProtKB-UniPathway"/>
</dbReference>
<evidence type="ECO:0000259" key="11">
    <source>
        <dbReference type="Pfam" id="PF00117"/>
    </source>
</evidence>
<feature type="compositionally biased region" description="Basic and acidic residues" evidence="10">
    <location>
        <begin position="482"/>
        <end position="499"/>
    </location>
</feature>
<dbReference type="SUPFAM" id="SSF56322">
    <property type="entry name" value="ADC synthase"/>
    <property type="match status" value="1"/>
</dbReference>
<dbReference type="PROSITE" id="PS51273">
    <property type="entry name" value="GATASE_TYPE_1"/>
    <property type="match status" value="1"/>
</dbReference>
<keyword evidence="5" id="KW-0808">Transferase</keyword>
<feature type="region of interest" description="Disordered" evidence="10">
    <location>
        <begin position="482"/>
        <end position="506"/>
    </location>
</feature>
<evidence type="ECO:0000256" key="9">
    <source>
        <dbReference type="ARBA" id="ARBA00031904"/>
    </source>
</evidence>
<comment type="similarity">
    <text evidence="3">In the C-terminal section; belongs to the anthranilate synthase component I family.</text>
</comment>
<evidence type="ECO:0000256" key="2">
    <source>
        <dbReference type="ARBA" id="ARBA00005009"/>
    </source>
</evidence>
<dbReference type="UniPathway" id="UPA00077">
    <property type="reaction ID" value="UER00149"/>
</dbReference>
<evidence type="ECO:0000256" key="4">
    <source>
        <dbReference type="ARBA" id="ARBA00013139"/>
    </source>
</evidence>
<dbReference type="InterPro" id="IPR005801">
    <property type="entry name" value="ADC_synthase"/>
</dbReference>
<dbReference type="InterPro" id="IPR015890">
    <property type="entry name" value="Chorismate_C"/>
</dbReference>
<accession>A0A6A6B0A5</accession>
<evidence type="ECO:0000256" key="6">
    <source>
        <dbReference type="ARBA" id="ARBA00022909"/>
    </source>
</evidence>
<dbReference type="PANTHER" id="PTHR11236">
    <property type="entry name" value="AMINOBENZOATE/ANTHRANILATE SYNTHASE"/>
    <property type="match status" value="1"/>
</dbReference>
<keyword evidence="7" id="KW-0315">Glutamine amidotransferase</keyword>
<dbReference type="AlphaFoldDB" id="A0A6A6B0A5"/>
<feature type="domain" description="Chorismate-utilising enzyme C-terminal" evidence="12">
    <location>
        <begin position="521"/>
        <end position="795"/>
    </location>
</feature>
<organism evidence="13 14">
    <name type="scientific">Aplosporella prunicola CBS 121167</name>
    <dbReference type="NCBI Taxonomy" id="1176127"/>
    <lineage>
        <taxon>Eukaryota</taxon>
        <taxon>Fungi</taxon>
        <taxon>Dikarya</taxon>
        <taxon>Ascomycota</taxon>
        <taxon>Pezizomycotina</taxon>
        <taxon>Dothideomycetes</taxon>
        <taxon>Dothideomycetes incertae sedis</taxon>
        <taxon>Botryosphaeriales</taxon>
        <taxon>Aplosporellaceae</taxon>
        <taxon>Aplosporella</taxon>
    </lineage>
</organism>
<dbReference type="GO" id="GO:0008153">
    <property type="term" value="P:4-aminobenzoate biosynthetic process"/>
    <property type="evidence" value="ECO:0007669"/>
    <property type="project" value="TreeGrafter"/>
</dbReference>
<evidence type="ECO:0000259" key="12">
    <source>
        <dbReference type="Pfam" id="PF00425"/>
    </source>
</evidence>
<dbReference type="Proteomes" id="UP000799438">
    <property type="component" value="Unassembled WGS sequence"/>
</dbReference>
<dbReference type="EMBL" id="ML995504">
    <property type="protein sequence ID" value="KAF2137306.1"/>
    <property type="molecule type" value="Genomic_DNA"/>
</dbReference>
<gene>
    <name evidence="13" type="ORF">K452DRAFT_236069</name>
</gene>
<protein>
    <recommendedName>
        <fullName evidence="4">aminodeoxychorismate synthase</fullName>
        <ecNumber evidence="4">2.6.1.85</ecNumber>
    </recommendedName>
    <alternativeName>
        <fullName evidence="8">Para-aminobenzoate synthase</fullName>
    </alternativeName>
    <alternativeName>
        <fullName evidence="9">p-aminobenzoic acid synthase</fullName>
    </alternativeName>
</protein>
<dbReference type="EC" id="2.6.1.85" evidence="4"/>
<evidence type="ECO:0000256" key="7">
    <source>
        <dbReference type="ARBA" id="ARBA00022962"/>
    </source>
</evidence>
<dbReference type="InterPro" id="IPR029062">
    <property type="entry name" value="Class_I_gatase-like"/>
</dbReference>
<evidence type="ECO:0000256" key="10">
    <source>
        <dbReference type="SAM" id="MobiDB-lite"/>
    </source>
</evidence>
<dbReference type="InterPro" id="IPR017926">
    <property type="entry name" value="GATASE"/>
</dbReference>
<feature type="domain" description="Glutamine amidotransferase" evidence="11">
    <location>
        <begin position="9"/>
        <end position="230"/>
    </location>
</feature>
<dbReference type="GO" id="GO:0005737">
    <property type="term" value="C:cytoplasm"/>
    <property type="evidence" value="ECO:0007669"/>
    <property type="project" value="TreeGrafter"/>
</dbReference>
<evidence type="ECO:0000256" key="8">
    <source>
        <dbReference type="ARBA" id="ARBA00031329"/>
    </source>
</evidence>
<dbReference type="RefSeq" id="XP_033393024.1">
    <property type="nucleotide sequence ID" value="XM_033537480.1"/>
</dbReference>
<dbReference type="PRINTS" id="PR00095">
    <property type="entry name" value="ANTSNTHASEI"/>
</dbReference>
<dbReference type="InterPro" id="IPR006221">
    <property type="entry name" value="TrpG/PapA_dom"/>
</dbReference>
<dbReference type="Pfam" id="PF00117">
    <property type="entry name" value="GATase"/>
    <property type="match status" value="1"/>
</dbReference>
<dbReference type="InterPro" id="IPR019999">
    <property type="entry name" value="Anth_synth_I-like"/>
</dbReference>
<dbReference type="GO" id="GO:0046656">
    <property type="term" value="P:folic acid biosynthetic process"/>
    <property type="evidence" value="ECO:0007669"/>
    <property type="project" value="UniProtKB-KW"/>
</dbReference>
<comment type="catalytic activity">
    <reaction evidence="1">
        <text>chorismate + L-glutamine = 4-amino-4-deoxychorismate + L-glutamate</text>
        <dbReference type="Rhea" id="RHEA:11672"/>
        <dbReference type="ChEBI" id="CHEBI:29748"/>
        <dbReference type="ChEBI" id="CHEBI:29985"/>
        <dbReference type="ChEBI" id="CHEBI:58359"/>
        <dbReference type="ChEBI" id="CHEBI:58406"/>
        <dbReference type="EC" id="2.6.1.85"/>
    </reaction>
</comment>
<comment type="pathway">
    <text evidence="2">Cofactor biosynthesis; tetrahydrofolate biosynthesis; 4-aminobenzoate from chorismate: step 1/2.</text>
</comment>
<evidence type="ECO:0000256" key="5">
    <source>
        <dbReference type="ARBA" id="ARBA00022679"/>
    </source>
</evidence>
<keyword evidence="6" id="KW-0289">Folate biosynthesis</keyword>
<dbReference type="GO" id="GO:0000162">
    <property type="term" value="P:L-tryptophan biosynthetic process"/>
    <property type="evidence" value="ECO:0007669"/>
    <property type="project" value="TreeGrafter"/>
</dbReference>
<dbReference type="GO" id="GO:0046820">
    <property type="term" value="F:4-amino-4-deoxychorismate synthase activity"/>
    <property type="evidence" value="ECO:0007669"/>
    <property type="project" value="UniProtKB-EC"/>
</dbReference>
<evidence type="ECO:0000256" key="3">
    <source>
        <dbReference type="ARBA" id="ARBA00005970"/>
    </source>
</evidence>
<dbReference type="CDD" id="cd01743">
    <property type="entry name" value="GATase1_Anthranilate_Synthase"/>
    <property type="match status" value="1"/>
</dbReference>
<sequence length="806" mass="85980">MEPGPRILFIDAYDSFAHNIVALLQDKLDATVTTIHIDDARYLQAANPIEAADRAPTPAFLALLSTFDAAIAGPGPGNPLDASSVGLIAALWQLPDAALLPVLGICLGMQSLGAAFGGQVTRLREPRHGVVTYLSHTRQGVFRGVGEVSAVLYHSLRVEFPPEEVEGEGEEVLGLWGRRGDLLPLAYDTAVPANGPVLQAVAHAAKPFTGLQYHPESICTSPAGAQVVRNWWAGAKAWLEARGRAPGAVATQTQTQIQTQTLPQQQQRQRASSYGEDMPARIAHVRVPGTHNTAAISALLNVGGSESAEAVILESGTDASTGRPVRAETGNKSIVAVFEPERPPLRVVYFTEGRVLELWAGRGRVWRGEGVDVVKERDENGVNDVAVGSGPAESPFWGGLVGWVGYEAGLQTIEVQPSKAGAAAAAAGPDAQRRPDMAWVFVSRSVVVDHVGGGAYVQSWEETEAREKAWVARTAARLSELAKKEGAGAQEKEKEKEKEEQEQEQELDARLRAAVRHTPAQAGYEDAVRHCQESIRAGDSYELCLTAQTRVLVPRSTASAAATSHTLYSRLRTLNPAPFSAYLRLSGAHIISSSPERFLRWTRRGTCQYRPIKGTVKKSADMTREKAEALLKAPKEQAENLMIVDLVRHDLHGVVGAGNVRVTKLMGVEEYETVWQLVSVVEGDLGGAKAGISILAASLPPGSMTGAPKKRSCELLTAIEDSVPRGVYSGVLGYLDVGGGGDFSVVIRSGGVNGGGSGSVNAVSDSDYDVWTVGAGGAVTAQSDPRAEYEEMVTKLESTLRVFEAR</sequence>